<keyword evidence="1" id="KW-0812">Transmembrane</keyword>
<dbReference type="EMBL" id="DF968078">
    <property type="protein sequence ID" value="GAP03506.1"/>
    <property type="molecule type" value="Genomic_DNA"/>
</dbReference>
<keyword evidence="1" id="KW-1133">Transmembrane helix</keyword>
<sequence length="155" mass="16865">MPRNFKEELIFMLMMAGLMVLGMSIYNIYLAQGLTDGFWHEVIVGYPIALIVAMVCDGFLVGPLAKMLAFKHIVPRFKATDGLQIPLTISTLMVLGMVTCMSLFGVLINGHSLSAYPKAWLFNLLLALPMQILVVGPIARAVLSKVQGAVAPAKN</sequence>
<feature type="transmembrane region" description="Helical" evidence="1">
    <location>
        <begin position="85"/>
        <end position="108"/>
    </location>
</feature>
<accession>A0A3F3GY26</accession>
<dbReference type="RefSeq" id="WP_059393045.1">
    <property type="nucleotide sequence ID" value="NZ_DF968078.1"/>
</dbReference>
<feature type="transmembrane region" description="Helical" evidence="1">
    <location>
        <begin position="120"/>
        <end position="139"/>
    </location>
</feature>
<dbReference type="InterPro" id="IPR021529">
    <property type="entry name" value="DUF2798"/>
</dbReference>
<name>A0A3F3GY26_9LACO</name>
<protein>
    <submittedName>
        <fullName evidence="2">Integral membrane protein</fullName>
    </submittedName>
</protein>
<evidence type="ECO:0000256" key="1">
    <source>
        <dbReference type="SAM" id="Phobius"/>
    </source>
</evidence>
<dbReference type="Pfam" id="PF11391">
    <property type="entry name" value="DUF2798"/>
    <property type="match status" value="2"/>
</dbReference>
<organism evidence="2">
    <name type="scientific">Fructobacillus tropaeoli</name>
    <dbReference type="NCBI Taxonomy" id="709323"/>
    <lineage>
        <taxon>Bacteria</taxon>
        <taxon>Bacillati</taxon>
        <taxon>Bacillota</taxon>
        <taxon>Bacilli</taxon>
        <taxon>Lactobacillales</taxon>
        <taxon>Lactobacillaceae</taxon>
        <taxon>Fructobacillus</taxon>
    </lineage>
</organism>
<feature type="transmembrane region" description="Helical" evidence="1">
    <location>
        <begin position="43"/>
        <end position="65"/>
    </location>
</feature>
<feature type="transmembrane region" description="Helical" evidence="1">
    <location>
        <begin position="9"/>
        <end position="31"/>
    </location>
</feature>
<evidence type="ECO:0000313" key="2">
    <source>
        <dbReference type="EMBL" id="GAP03506.1"/>
    </source>
</evidence>
<reference evidence="2" key="1">
    <citation type="journal article" date="2015" name="BMC Genomics">
        <title>Comparative genomics of Fructobacillus spp. and Leuconostoc spp. reveals niche-specific evolution of Fructobacillus spp.</title>
        <authorList>
            <person name="Endo A."/>
            <person name="Tanizawa Y."/>
            <person name="Tanaka N."/>
            <person name="Maeno S."/>
            <person name="Kumar H."/>
            <person name="Shiwa Y."/>
            <person name="Okada S."/>
            <person name="Yoshikawa H."/>
            <person name="Dicks L."/>
            <person name="Nakagawa J."/>
            <person name="Arita M."/>
        </authorList>
    </citation>
    <scope>NUCLEOTIDE SEQUENCE [LARGE SCALE GENOMIC DNA]</scope>
    <source>
        <strain evidence="2">F214-1</strain>
    </source>
</reference>
<dbReference type="Proteomes" id="UP000064514">
    <property type="component" value="Unassembled WGS sequence"/>
</dbReference>
<proteinExistence type="predicted"/>
<dbReference type="AlphaFoldDB" id="A0A3F3GY26"/>
<gene>
    <name evidence="2" type="ORF">FTRO_0010490</name>
</gene>
<keyword evidence="1" id="KW-0472">Membrane</keyword>